<dbReference type="Proteomes" id="UP000499080">
    <property type="component" value="Unassembled WGS sequence"/>
</dbReference>
<dbReference type="EMBL" id="BGPR01000987">
    <property type="protein sequence ID" value="GBM42123.1"/>
    <property type="molecule type" value="Genomic_DNA"/>
</dbReference>
<gene>
    <name evidence="2" type="ORF">AVEN_99048_1</name>
</gene>
<comment type="caution">
    <text evidence="2">The sequence shown here is derived from an EMBL/GenBank/DDBJ whole genome shotgun (WGS) entry which is preliminary data.</text>
</comment>
<sequence>MLPVDIRQLLNVKGELLKLTKKETAVSQLWHKVARTEETKEQNNSRLTVMAQRCQKRRAAETEEQRNSATIVSRDLREFT</sequence>
<accession>A0A4Y2FLT4</accession>
<dbReference type="AlphaFoldDB" id="A0A4Y2FLT4"/>
<evidence type="ECO:0000313" key="3">
    <source>
        <dbReference type="Proteomes" id="UP000499080"/>
    </source>
</evidence>
<feature type="non-terminal residue" evidence="2">
    <location>
        <position position="80"/>
    </location>
</feature>
<evidence type="ECO:0000256" key="1">
    <source>
        <dbReference type="SAM" id="MobiDB-lite"/>
    </source>
</evidence>
<name>A0A4Y2FLT4_ARAVE</name>
<protein>
    <submittedName>
        <fullName evidence="2">Uncharacterized protein</fullName>
    </submittedName>
</protein>
<feature type="region of interest" description="Disordered" evidence="1">
    <location>
        <begin position="58"/>
        <end position="80"/>
    </location>
</feature>
<organism evidence="2 3">
    <name type="scientific">Araneus ventricosus</name>
    <name type="common">Orbweaver spider</name>
    <name type="synonym">Epeira ventricosa</name>
    <dbReference type="NCBI Taxonomy" id="182803"/>
    <lineage>
        <taxon>Eukaryota</taxon>
        <taxon>Metazoa</taxon>
        <taxon>Ecdysozoa</taxon>
        <taxon>Arthropoda</taxon>
        <taxon>Chelicerata</taxon>
        <taxon>Arachnida</taxon>
        <taxon>Araneae</taxon>
        <taxon>Araneomorphae</taxon>
        <taxon>Entelegynae</taxon>
        <taxon>Araneoidea</taxon>
        <taxon>Araneidae</taxon>
        <taxon>Araneus</taxon>
    </lineage>
</organism>
<proteinExistence type="predicted"/>
<reference evidence="2 3" key="1">
    <citation type="journal article" date="2019" name="Sci. Rep.">
        <title>Orb-weaving spider Araneus ventricosus genome elucidates the spidroin gene catalogue.</title>
        <authorList>
            <person name="Kono N."/>
            <person name="Nakamura H."/>
            <person name="Ohtoshi R."/>
            <person name="Moran D.A.P."/>
            <person name="Shinohara A."/>
            <person name="Yoshida Y."/>
            <person name="Fujiwara M."/>
            <person name="Mori M."/>
            <person name="Tomita M."/>
            <person name="Arakawa K."/>
        </authorList>
    </citation>
    <scope>NUCLEOTIDE SEQUENCE [LARGE SCALE GENOMIC DNA]</scope>
</reference>
<evidence type="ECO:0000313" key="2">
    <source>
        <dbReference type="EMBL" id="GBM42123.1"/>
    </source>
</evidence>
<keyword evidence="3" id="KW-1185">Reference proteome</keyword>